<evidence type="ECO:0000256" key="1">
    <source>
        <dbReference type="ARBA" id="ARBA00009053"/>
    </source>
</evidence>
<dbReference type="SUPFAM" id="SSF47113">
    <property type="entry name" value="Histone-fold"/>
    <property type="match status" value="1"/>
</dbReference>
<dbReference type="PANTHER" id="PTHR11064">
    <property type="entry name" value="CCAAT-BINDING TRANSCRIPTION FACTOR-RELATED"/>
    <property type="match status" value="1"/>
</dbReference>
<dbReference type="PANTHER" id="PTHR11064:SF196">
    <property type="entry name" value="NUCLEAR TRANSCRIPTION FACTOR Y SUBUNIT B-6"/>
    <property type="match status" value="1"/>
</dbReference>
<comment type="similarity">
    <text evidence="1">Belongs to the NFYB/HAP3 subunit family.</text>
</comment>
<dbReference type="InterPro" id="IPR003958">
    <property type="entry name" value="CBFA_NFYB_domain"/>
</dbReference>
<dbReference type="Pfam" id="PF00808">
    <property type="entry name" value="CBFD_NFYB_HMF"/>
    <property type="match status" value="1"/>
</dbReference>
<feature type="region of interest" description="Disordered" evidence="4">
    <location>
        <begin position="137"/>
        <end position="189"/>
    </location>
</feature>
<feature type="region of interest" description="Disordered" evidence="4">
    <location>
        <begin position="1"/>
        <end position="25"/>
    </location>
</feature>
<dbReference type="GO" id="GO:0046982">
    <property type="term" value="F:protein heterodimerization activity"/>
    <property type="evidence" value="ECO:0007669"/>
    <property type="project" value="InterPro"/>
</dbReference>
<dbReference type="InterPro" id="IPR027113">
    <property type="entry name" value="Transc_fact_NFYB/HAP3"/>
</dbReference>
<feature type="compositionally biased region" description="Pro residues" evidence="4">
    <location>
        <begin position="153"/>
        <end position="167"/>
    </location>
</feature>
<evidence type="ECO:0000259" key="5">
    <source>
        <dbReference type="Pfam" id="PF00808"/>
    </source>
</evidence>
<proteinExistence type="inferred from homology"/>
<feature type="domain" description="Transcription factor CBF/NF-Y/archaeal histone" evidence="5">
    <location>
        <begin position="36"/>
        <end position="99"/>
    </location>
</feature>
<name>F6LC74_LINUS</name>
<keyword evidence="3" id="KW-0804">Transcription</keyword>
<evidence type="ECO:0000313" key="6">
    <source>
        <dbReference type="EMBL" id="AEG76899.1"/>
    </source>
</evidence>
<dbReference type="InterPro" id="IPR009072">
    <property type="entry name" value="Histone-fold"/>
</dbReference>
<accession>F6LC74</accession>
<evidence type="ECO:0000256" key="2">
    <source>
        <dbReference type="ARBA" id="ARBA00023015"/>
    </source>
</evidence>
<dbReference type="PRINTS" id="PR00615">
    <property type="entry name" value="CCAATSUBUNTA"/>
</dbReference>
<protein>
    <submittedName>
        <fullName evidence="6">Putative transcription factor H2A superfamily protein</fullName>
    </submittedName>
</protein>
<organism evidence="6">
    <name type="scientific">Linum usitatissimum</name>
    <name type="common">Flax</name>
    <name type="synonym">Linum humile</name>
    <dbReference type="NCBI Taxonomy" id="4006"/>
    <lineage>
        <taxon>Eukaryota</taxon>
        <taxon>Viridiplantae</taxon>
        <taxon>Streptophyta</taxon>
        <taxon>Embryophyta</taxon>
        <taxon>Tracheophyta</taxon>
        <taxon>Spermatophyta</taxon>
        <taxon>Magnoliopsida</taxon>
        <taxon>eudicotyledons</taxon>
        <taxon>Gunneridae</taxon>
        <taxon>Pentapetalae</taxon>
        <taxon>rosids</taxon>
        <taxon>fabids</taxon>
        <taxon>Malpighiales</taxon>
        <taxon>Linaceae</taxon>
        <taxon>Linum</taxon>
    </lineage>
</organism>
<dbReference type="CDD" id="cd22907">
    <property type="entry name" value="HFD_NFYB"/>
    <property type="match status" value="1"/>
</dbReference>
<dbReference type="AlphaFoldDB" id="F6LC74"/>
<reference evidence="6" key="1">
    <citation type="journal article" date="2011" name="Plant Physiol.">
        <title>Development of Cellulosic Secondary Walls in Flax Fibers Requires {beta}-Galactosidase.</title>
        <authorList>
            <person name="Roach M.J."/>
            <person name="Mokshina N.Y."/>
            <person name="Badhan A."/>
            <person name="Snegireva A.V."/>
            <person name="Hobson N."/>
            <person name="Deyholos M.K."/>
            <person name="Gorshkova T.A."/>
        </authorList>
    </citation>
    <scope>NUCLEOTIDE SEQUENCE</scope>
</reference>
<dbReference type="GO" id="GO:0001228">
    <property type="term" value="F:DNA-binding transcription activator activity, RNA polymerase II-specific"/>
    <property type="evidence" value="ECO:0007669"/>
    <property type="project" value="InterPro"/>
</dbReference>
<dbReference type="EMBL" id="HQ902252">
    <property type="protein sequence ID" value="AEG76899.1"/>
    <property type="molecule type" value="Genomic_DNA"/>
</dbReference>
<dbReference type="GO" id="GO:0016602">
    <property type="term" value="C:CCAAT-binding factor complex"/>
    <property type="evidence" value="ECO:0007669"/>
    <property type="project" value="InterPro"/>
</dbReference>
<keyword evidence="2" id="KW-0805">Transcription regulation</keyword>
<dbReference type="Gene3D" id="1.10.20.10">
    <property type="entry name" value="Histone, subunit A"/>
    <property type="match status" value="1"/>
</dbReference>
<feature type="compositionally biased region" description="Pro residues" evidence="4">
    <location>
        <begin position="175"/>
        <end position="184"/>
    </location>
</feature>
<dbReference type="GO" id="GO:0000978">
    <property type="term" value="F:RNA polymerase II cis-regulatory region sequence-specific DNA binding"/>
    <property type="evidence" value="ECO:0007669"/>
    <property type="project" value="TreeGrafter"/>
</dbReference>
<evidence type="ECO:0000256" key="3">
    <source>
        <dbReference type="ARBA" id="ARBA00023163"/>
    </source>
</evidence>
<sequence>MNPAQQQQPPRNPPPAPLGGGRGGGVPVLIREQDHMPITNIIRIMRRVLPPHAKISDDAKETIQQCVSEYISFITGEANEHCQHQQRKTVTADDVLFAMQKLGFDNYLEPLSLYLARYREREGDRAYRDPRLLLNRSGAGHQDVGPTLVPLAPLAPAPAPPPQPPQPTMSFVPLAPAPGPPPQPQQQQGLNSNFQMQLGDGYDNMNQLGMYDGGEASSSSAGLLNGYYGLDPFFFDFGSGQGSNVEDIEGTSTDENGLIDFDELYSQLK</sequence>
<evidence type="ECO:0000256" key="4">
    <source>
        <dbReference type="SAM" id="MobiDB-lite"/>
    </source>
</evidence>